<keyword evidence="2" id="KW-1185">Reference proteome</keyword>
<comment type="caution">
    <text evidence="1">The sequence shown here is derived from an EMBL/GenBank/DDBJ whole genome shotgun (WGS) entry which is preliminary data.</text>
</comment>
<name>A0ACB8A6Q9_9AGAM</name>
<reference evidence="1" key="1">
    <citation type="journal article" date="2021" name="New Phytol.">
        <title>Evolutionary innovations through gain and loss of genes in the ectomycorrhizal Boletales.</title>
        <authorList>
            <person name="Wu G."/>
            <person name="Miyauchi S."/>
            <person name="Morin E."/>
            <person name="Kuo A."/>
            <person name="Drula E."/>
            <person name="Varga T."/>
            <person name="Kohler A."/>
            <person name="Feng B."/>
            <person name="Cao Y."/>
            <person name="Lipzen A."/>
            <person name="Daum C."/>
            <person name="Hundley H."/>
            <person name="Pangilinan J."/>
            <person name="Johnson J."/>
            <person name="Barry K."/>
            <person name="LaButti K."/>
            <person name="Ng V."/>
            <person name="Ahrendt S."/>
            <person name="Min B."/>
            <person name="Choi I.G."/>
            <person name="Park H."/>
            <person name="Plett J.M."/>
            <person name="Magnuson J."/>
            <person name="Spatafora J.W."/>
            <person name="Nagy L.G."/>
            <person name="Henrissat B."/>
            <person name="Grigoriev I.V."/>
            <person name="Yang Z.L."/>
            <person name="Xu J."/>
            <person name="Martin F.M."/>
        </authorList>
    </citation>
    <scope>NUCLEOTIDE SEQUENCE</scope>
    <source>
        <strain evidence="1">ATCC 28755</strain>
    </source>
</reference>
<evidence type="ECO:0000313" key="2">
    <source>
        <dbReference type="Proteomes" id="UP000790377"/>
    </source>
</evidence>
<dbReference type="EMBL" id="MU267773">
    <property type="protein sequence ID" value="KAH7909189.1"/>
    <property type="molecule type" value="Genomic_DNA"/>
</dbReference>
<feature type="non-terminal residue" evidence="1">
    <location>
        <position position="1"/>
    </location>
</feature>
<proteinExistence type="predicted"/>
<protein>
    <submittedName>
        <fullName evidence="1">Uncharacterized protein</fullName>
    </submittedName>
</protein>
<accession>A0ACB8A6Q9</accession>
<gene>
    <name evidence="1" type="ORF">BJ138DRAFT_1155859</name>
</gene>
<sequence>MSLPIIFFDIPSQISGSAWSPNTWKTRFSLNIKRVAYRTEWIEYCDIEALALKIGAIPTDVKPDGKPLYTLPIIQDPNTGKVIADSFAIAEYLDETYPNAPTLFPRGSKALFAAFEGGIVNALGPIGRLQLALICPLLNGPSEKYYRPSREAMFGMKIEEFSPIGEKRDGDLAKFKASLASVYEWLAKSNGEYVMDDTVSYADAILNGWLIWIKIVHGADSEVWKDIASWNEGRWAKHLKAMDKFAAIV</sequence>
<dbReference type="Proteomes" id="UP000790377">
    <property type="component" value="Unassembled WGS sequence"/>
</dbReference>
<evidence type="ECO:0000313" key="1">
    <source>
        <dbReference type="EMBL" id="KAH7909189.1"/>
    </source>
</evidence>
<organism evidence="1 2">
    <name type="scientific">Hygrophoropsis aurantiaca</name>
    <dbReference type="NCBI Taxonomy" id="72124"/>
    <lineage>
        <taxon>Eukaryota</taxon>
        <taxon>Fungi</taxon>
        <taxon>Dikarya</taxon>
        <taxon>Basidiomycota</taxon>
        <taxon>Agaricomycotina</taxon>
        <taxon>Agaricomycetes</taxon>
        <taxon>Agaricomycetidae</taxon>
        <taxon>Boletales</taxon>
        <taxon>Coniophorineae</taxon>
        <taxon>Hygrophoropsidaceae</taxon>
        <taxon>Hygrophoropsis</taxon>
    </lineage>
</organism>